<evidence type="ECO:0000313" key="11">
    <source>
        <dbReference type="Proteomes" id="UP001341840"/>
    </source>
</evidence>
<comment type="catalytic activity">
    <reaction evidence="7">
        <text>fluoride(in) = fluoride(out)</text>
        <dbReference type="Rhea" id="RHEA:76159"/>
        <dbReference type="ChEBI" id="CHEBI:17051"/>
    </reaction>
    <physiologicalReaction direction="left-to-right" evidence="7">
        <dbReference type="Rhea" id="RHEA:76160"/>
    </physiologicalReaction>
</comment>
<keyword evidence="11" id="KW-1185">Reference proteome</keyword>
<evidence type="ECO:0000256" key="9">
    <source>
        <dbReference type="SAM" id="Phobius"/>
    </source>
</evidence>
<feature type="region of interest" description="Disordered" evidence="8">
    <location>
        <begin position="84"/>
        <end position="125"/>
    </location>
</feature>
<dbReference type="InterPro" id="IPR003691">
    <property type="entry name" value="FluC"/>
</dbReference>
<gene>
    <name evidence="10" type="ORF">PIB30_078126</name>
</gene>
<evidence type="ECO:0000256" key="4">
    <source>
        <dbReference type="ARBA" id="ARBA00022989"/>
    </source>
</evidence>
<dbReference type="PANTHER" id="PTHR28259:SF19">
    <property type="entry name" value="CAMPHOR RESISTANCE CRCB-LIKE PROTEIN"/>
    <property type="match status" value="1"/>
</dbReference>
<accession>A0ABU6TSY7</accession>
<evidence type="ECO:0000256" key="5">
    <source>
        <dbReference type="ARBA" id="ARBA00023136"/>
    </source>
</evidence>
<feature type="transmembrane region" description="Helical" evidence="9">
    <location>
        <begin position="293"/>
        <end position="315"/>
    </location>
</feature>
<evidence type="ECO:0000256" key="6">
    <source>
        <dbReference type="ARBA" id="ARBA00035120"/>
    </source>
</evidence>
<comment type="similarity">
    <text evidence="6">Belongs to the fluoride channel Fluc/FEX (TC 1.A.43) family.</text>
</comment>
<protein>
    <submittedName>
        <fullName evidence="10">Uncharacterized protein</fullName>
    </submittedName>
</protein>
<dbReference type="Proteomes" id="UP001341840">
    <property type="component" value="Unassembled WGS sequence"/>
</dbReference>
<keyword evidence="3 9" id="KW-0812">Transmembrane</keyword>
<feature type="transmembrane region" description="Helical" evidence="9">
    <location>
        <begin position="327"/>
        <end position="345"/>
    </location>
</feature>
<evidence type="ECO:0000256" key="1">
    <source>
        <dbReference type="ARBA" id="ARBA00004651"/>
    </source>
</evidence>
<evidence type="ECO:0000313" key="10">
    <source>
        <dbReference type="EMBL" id="MED6151008.1"/>
    </source>
</evidence>
<feature type="region of interest" description="Disordered" evidence="8">
    <location>
        <begin position="23"/>
        <end position="50"/>
    </location>
</feature>
<dbReference type="EMBL" id="JASCZI010091691">
    <property type="protein sequence ID" value="MED6151008.1"/>
    <property type="molecule type" value="Genomic_DNA"/>
</dbReference>
<comment type="subcellular location">
    <subcellularLocation>
        <location evidence="1">Cell membrane</location>
        <topology evidence="1">Multi-pass membrane protein</topology>
    </subcellularLocation>
</comment>
<comment type="caution">
    <text evidence="10">The sequence shown here is derived from an EMBL/GenBank/DDBJ whole genome shotgun (WGS) entry which is preliminary data.</text>
</comment>
<evidence type="ECO:0000256" key="3">
    <source>
        <dbReference type="ARBA" id="ARBA00022692"/>
    </source>
</evidence>
<evidence type="ECO:0000256" key="8">
    <source>
        <dbReference type="SAM" id="MobiDB-lite"/>
    </source>
</evidence>
<feature type="transmembrane region" description="Helical" evidence="9">
    <location>
        <begin position="357"/>
        <end position="382"/>
    </location>
</feature>
<proteinExistence type="inferred from homology"/>
<evidence type="ECO:0000256" key="2">
    <source>
        <dbReference type="ARBA" id="ARBA00022475"/>
    </source>
</evidence>
<evidence type="ECO:0000256" key="7">
    <source>
        <dbReference type="ARBA" id="ARBA00035585"/>
    </source>
</evidence>
<dbReference type="Pfam" id="PF02537">
    <property type="entry name" value="CRCB"/>
    <property type="match status" value="2"/>
</dbReference>
<feature type="transmembrane region" description="Helical" evidence="9">
    <location>
        <begin position="394"/>
        <end position="416"/>
    </location>
</feature>
<reference evidence="10 11" key="1">
    <citation type="journal article" date="2023" name="Plants (Basel)">
        <title>Bridging the Gap: Combining Genomics and Transcriptomics Approaches to Understand Stylosanthes scabra, an Orphan Legume from the Brazilian Caatinga.</title>
        <authorList>
            <person name="Ferreira-Neto J.R.C."/>
            <person name="da Silva M.D."/>
            <person name="Binneck E."/>
            <person name="de Melo N.F."/>
            <person name="da Silva R.H."/>
            <person name="de Melo A.L.T.M."/>
            <person name="Pandolfi V."/>
            <person name="Bustamante F.O."/>
            <person name="Brasileiro-Vidal A.C."/>
            <person name="Benko-Iseppon A.M."/>
        </authorList>
    </citation>
    <scope>NUCLEOTIDE SEQUENCE [LARGE SCALE GENOMIC DNA]</scope>
    <source>
        <tissue evidence="10">Leaves</tissue>
    </source>
</reference>
<feature type="transmembrane region" description="Helical" evidence="9">
    <location>
        <begin position="204"/>
        <end position="222"/>
    </location>
</feature>
<feature type="transmembrane region" description="Helical" evidence="9">
    <location>
        <begin position="428"/>
        <end position="453"/>
    </location>
</feature>
<feature type="transmembrane region" description="Helical" evidence="9">
    <location>
        <begin position="130"/>
        <end position="150"/>
    </location>
</feature>
<organism evidence="10 11">
    <name type="scientific">Stylosanthes scabra</name>
    <dbReference type="NCBI Taxonomy" id="79078"/>
    <lineage>
        <taxon>Eukaryota</taxon>
        <taxon>Viridiplantae</taxon>
        <taxon>Streptophyta</taxon>
        <taxon>Embryophyta</taxon>
        <taxon>Tracheophyta</taxon>
        <taxon>Spermatophyta</taxon>
        <taxon>Magnoliopsida</taxon>
        <taxon>eudicotyledons</taxon>
        <taxon>Gunneridae</taxon>
        <taxon>Pentapetalae</taxon>
        <taxon>rosids</taxon>
        <taxon>fabids</taxon>
        <taxon>Fabales</taxon>
        <taxon>Fabaceae</taxon>
        <taxon>Papilionoideae</taxon>
        <taxon>50 kb inversion clade</taxon>
        <taxon>dalbergioids sensu lato</taxon>
        <taxon>Dalbergieae</taxon>
        <taxon>Pterocarpus clade</taxon>
        <taxon>Stylosanthes</taxon>
    </lineage>
</organism>
<keyword evidence="4 9" id="KW-1133">Transmembrane helix</keyword>
<sequence>MERLNSAGSSSIRRRSLSISSHVSYHTENDDAAESESVSEAGDIGDRALPSRRFSANNSFRFSFDETKSDINNGAAAPLELEQLQPPRSSSSAITPLPPQLVASPPSTTTGAVFPSEEPNKEPRKGLPEFLDYASCMIHMAVFGILGVMTRYLLQKLFGPGEANLTSNNTILYLDLPSNMIGSFFMGWFGVVFKANICQVSEHLAIAITTGYLGSLTTFSGWNQKMLQLSVTGHWLFAILGFLIGLFLVGFSIIFGIETAKGFRWLLNKLNMCSGSGNDSEIKCRVDNPQRQLVAMTVFLVILGILWGVSGALVKAKFKHGGSGAELWFACMVGPIGVWIRWFLARLNGRGLGKAELFKWMPFGTLIANVSAACVMAALSTLKEAVNTKDCDTIATGIQLGLLGCLSTVSTFAAEFNAMRESIHPWRAYVYAFITICSSFVLGILIYCVPVWATGYDTST</sequence>
<dbReference type="PANTHER" id="PTHR28259">
    <property type="entry name" value="FLUORIDE EXPORT PROTEIN 1-RELATED"/>
    <property type="match status" value="1"/>
</dbReference>
<keyword evidence="5 9" id="KW-0472">Membrane</keyword>
<name>A0ABU6TSY7_9FABA</name>
<feature type="transmembrane region" description="Helical" evidence="9">
    <location>
        <begin position="234"/>
        <end position="257"/>
    </location>
</feature>
<feature type="transmembrane region" description="Helical" evidence="9">
    <location>
        <begin position="170"/>
        <end position="192"/>
    </location>
</feature>
<keyword evidence="2" id="KW-1003">Cell membrane</keyword>